<keyword evidence="3" id="KW-1003">Cell membrane</keyword>
<reference evidence="9 10" key="1">
    <citation type="submission" date="2020-08" db="EMBL/GenBank/DDBJ databases">
        <title>Sequencing the genomes of 1000 actinobacteria strains.</title>
        <authorList>
            <person name="Klenk H.-P."/>
        </authorList>
    </citation>
    <scope>NUCLEOTIDE SEQUENCE [LARGE SCALE GENOMIC DNA]</scope>
    <source>
        <strain evidence="9 10">DSM 45823</strain>
    </source>
</reference>
<accession>A0A7W3RAR0</accession>
<evidence type="ECO:0000256" key="6">
    <source>
        <dbReference type="ARBA" id="ARBA00023136"/>
    </source>
</evidence>
<proteinExistence type="predicted"/>
<feature type="domain" description="Major facilitator superfamily (MFS) profile" evidence="8">
    <location>
        <begin position="25"/>
        <end position="474"/>
    </location>
</feature>
<dbReference type="SUPFAM" id="SSF103473">
    <property type="entry name" value="MFS general substrate transporter"/>
    <property type="match status" value="2"/>
</dbReference>
<keyword evidence="6 7" id="KW-0472">Membrane</keyword>
<evidence type="ECO:0000256" key="1">
    <source>
        <dbReference type="ARBA" id="ARBA00004651"/>
    </source>
</evidence>
<feature type="transmembrane region" description="Helical" evidence="7">
    <location>
        <begin position="418"/>
        <end position="441"/>
    </location>
</feature>
<dbReference type="PANTHER" id="PTHR42718">
    <property type="entry name" value="MAJOR FACILITATOR SUPERFAMILY MULTIDRUG TRANSPORTER MFSC"/>
    <property type="match status" value="1"/>
</dbReference>
<feature type="transmembrane region" description="Helical" evidence="7">
    <location>
        <begin position="60"/>
        <end position="79"/>
    </location>
</feature>
<dbReference type="RefSeq" id="WP_182707107.1">
    <property type="nucleotide sequence ID" value="NZ_JACJII010000001.1"/>
</dbReference>
<dbReference type="PRINTS" id="PR01035">
    <property type="entry name" value="TCRTETA"/>
</dbReference>
<comment type="caution">
    <text evidence="9">The sequence shown here is derived from an EMBL/GenBank/DDBJ whole genome shotgun (WGS) entry which is preliminary data.</text>
</comment>
<evidence type="ECO:0000256" key="4">
    <source>
        <dbReference type="ARBA" id="ARBA00022692"/>
    </source>
</evidence>
<evidence type="ECO:0000259" key="8">
    <source>
        <dbReference type="PROSITE" id="PS50850"/>
    </source>
</evidence>
<gene>
    <name evidence="9" type="ORF">HNR21_004973</name>
</gene>
<dbReference type="Pfam" id="PF07690">
    <property type="entry name" value="MFS_1"/>
    <property type="match status" value="1"/>
</dbReference>
<sequence length="482" mass="48080">MAATVPAVSDVAGGRTGTGRGMAAQLAALSAAGLVVSVQQTLVLPLLPRLMAAFDASVTAVTWVFTVSLLAGAITTPLLSRFGDLYGKKPMIMVALGLQLAGSAVCALSGSLGPLIAGRALQGTSMALIPLAIALIRDTFPRHRVATAIGFISATMGIGGTLGMIVTGLVAARTDSHRPVFWINVALSAAVLALVAACARDVGARVGGRPDVPGAVLLGGWLVCLLLGISQGNSWGWASPGVLGLFAAAAAGCAVWTLVELRVRAPLVDVRLLAGAQSLAANLTALLLGFAMFAGFTLSAQFIQTPEATGYGMGGSVLDVGLLSLPSTVTMLAASMLAGRLVLWLGSAFALAGGAAFTALSFGWLALWNDGPVDIMMFGAIQGLGLGTAYAAMGTLAVQHVPMHQSGIASGINSLVRVAGGSVGGAATASVIAACTPPGAIAPELRGYVLCFVIAAVGAGLAAAVAALHGVRHRGGEHHGIS</sequence>
<dbReference type="Proteomes" id="UP000539313">
    <property type="component" value="Unassembled WGS sequence"/>
</dbReference>
<feature type="transmembrane region" description="Helical" evidence="7">
    <location>
        <begin position="91"/>
        <end position="110"/>
    </location>
</feature>
<feature type="transmembrane region" description="Helical" evidence="7">
    <location>
        <begin position="341"/>
        <end position="363"/>
    </location>
</feature>
<dbReference type="PANTHER" id="PTHR42718:SF46">
    <property type="entry name" value="BLR6921 PROTEIN"/>
    <property type="match status" value="1"/>
</dbReference>
<feature type="transmembrane region" description="Helical" evidence="7">
    <location>
        <begin position="211"/>
        <end position="229"/>
    </location>
</feature>
<dbReference type="PROSITE" id="PS50850">
    <property type="entry name" value="MFS"/>
    <property type="match status" value="1"/>
</dbReference>
<feature type="transmembrane region" description="Helical" evidence="7">
    <location>
        <begin position="26"/>
        <end position="48"/>
    </location>
</feature>
<dbReference type="EMBL" id="JACJII010000001">
    <property type="protein sequence ID" value="MBA9006091.1"/>
    <property type="molecule type" value="Genomic_DNA"/>
</dbReference>
<name>A0A7W3RAR0_9ACTN</name>
<protein>
    <submittedName>
        <fullName evidence="9">MFS family permease</fullName>
    </submittedName>
</protein>
<keyword evidence="5 7" id="KW-1133">Transmembrane helix</keyword>
<feature type="transmembrane region" description="Helical" evidence="7">
    <location>
        <begin position="148"/>
        <end position="169"/>
    </location>
</feature>
<dbReference type="AlphaFoldDB" id="A0A7W3RAR0"/>
<dbReference type="InterPro" id="IPR036259">
    <property type="entry name" value="MFS_trans_sf"/>
</dbReference>
<evidence type="ECO:0000256" key="7">
    <source>
        <dbReference type="SAM" id="Phobius"/>
    </source>
</evidence>
<keyword evidence="10" id="KW-1185">Reference proteome</keyword>
<feature type="transmembrane region" description="Helical" evidence="7">
    <location>
        <begin position="116"/>
        <end position="136"/>
    </location>
</feature>
<evidence type="ECO:0000313" key="9">
    <source>
        <dbReference type="EMBL" id="MBA9006091.1"/>
    </source>
</evidence>
<dbReference type="InterPro" id="IPR020846">
    <property type="entry name" value="MFS_dom"/>
</dbReference>
<comment type="subcellular location">
    <subcellularLocation>
        <location evidence="1">Cell membrane</location>
        <topology evidence="1">Multi-pass membrane protein</topology>
    </subcellularLocation>
</comment>
<dbReference type="InterPro" id="IPR011701">
    <property type="entry name" value="MFS"/>
</dbReference>
<dbReference type="GO" id="GO:0005886">
    <property type="term" value="C:plasma membrane"/>
    <property type="evidence" value="ECO:0007669"/>
    <property type="project" value="UniProtKB-SubCell"/>
</dbReference>
<dbReference type="GO" id="GO:0022857">
    <property type="term" value="F:transmembrane transporter activity"/>
    <property type="evidence" value="ECO:0007669"/>
    <property type="project" value="InterPro"/>
</dbReference>
<organism evidence="9 10">
    <name type="scientific">Thermomonospora cellulosilytica</name>
    <dbReference type="NCBI Taxonomy" id="1411118"/>
    <lineage>
        <taxon>Bacteria</taxon>
        <taxon>Bacillati</taxon>
        <taxon>Actinomycetota</taxon>
        <taxon>Actinomycetes</taxon>
        <taxon>Streptosporangiales</taxon>
        <taxon>Thermomonosporaceae</taxon>
        <taxon>Thermomonospora</taxon>
    </lineage>
</organism>
<dbReference type="InterPro" id="IPR001958">
    <property type="entry name" value="Tet-R_TetA/multi-R_MdtG-like"/>
</dbReference>
<keyword evidence="2" id="KW-0813">Transport</keyword>
<feature type="transmembrane region" description="Helical" evidence="7">
    <location>
        <begin position="375"/>
        <end position="398"/>
    </location>
</feature>
<feature type="transmembrane region" description="Helical" evidence="7">
    <location>
        <begin position="235"/>
        <end position="259"/>
    </location>
</feature>
<evidence type="ECO:0000256" key="3">
    <source>
        <dbReference type="ARBA" id="ARBA00022475"/>
    </source>
</evidence>
<dbReference type="Gene3D" id="1.20.1250.20">
    <property type="entry name" value="MFS general substrate transporter like domains"/>
    <property type="match status" value="2"/>
</dbReference>
<evidence type="ECO:0000313" key="10">
    <source>
        <dbReference type="Proteomes" id="UP000539313"/>
    </source>
</evidence>
<evidence type="ECO:0000256" key="2">
    <source>
        <dbReference type="ARBA" id="ARBA00022448"/>
    </source>
</evidence>
<feature type="transmembrane region" description="Helical" evidence="7">
    <location>
        <begin position="181"/>
        <end position="199"/>
    </location>
</feature>
<keyword evidence="4 7" id="KW-0812">Transmembrane</keyword>
<feature type="transmembrane region" description="Helical" evidence="7">
    <location>
        <begin position="447"/>
        <end position="468"/>
    </location>
</feature>
<evidence type="ECO:0000256" key="5">
    <source>
        <dbReference type="ARBA" id="ARBA00022989"/>
    </source>
</evidence>
<feature type="transmembrane region" description="Helical" evidence="7">
    <location>
        <begin position="279"/>
        <end position="303"/>
    </location>
</feature>
<feature type="transmembrane region" description="Helical" evidence="7">
    <location>
        <begin position="315"/>
        <end position="334"/>
    </location>
</feature>